<feature type="signal peptide" evidence="8">
    <location>
        <begin position="1"/>
        <end position="22"/>
    </location>
</feature>
<dbReference type="CDD" id="cd16913">
    <property type="entry name" value="YkuD_like"/>
    <property type="match status" value="1"/>
</dbReference>
<feature type="active site" description="Nucleophile" evidence="7">
    <location>
        <position position="431"/>
    </location>
</feature>
<keyword evidence="8" id="KW-0732">Signal</keyword>
<evidence type="ECO:0000256" key="6">
    <source>
        <dbReference type="ARBA" id="ARBA00023316"/>
    </source>
</evidence>
<evidence type="ECO:0000313" key="10">
    <source>
        <dbReference type="EMBL" id="MDP4538489.1"/>
    </source>
</evidence>
<evidence type="ECO:0000256" key="7">
    <source>
        <dbReference type="PROSITE-ProRule" id="PRU01373"/>
    </source>
</evidence>
<comment type="similarity">
    <text evidence="2">Belongs to the YkuD family.</text>
</comment>
<evidence type="ECO:0000256" key="3">
    <source>
        <dbReference type="ARBA" id="ARBA00022679"/>
    </source>
</evidence>
<dbReference type="Pfam" id="PF03734">
    <property type="entry name" value="YkuD"/>
    <property type="match status" value="1"/>
</dbReference>
<dbReference type="SUPFAM" id="SSF47090">
    <property type="entry name" value="PGBD-like"/>
    <property type="match status" value="1"/>
</dbReference>
<keyword evidence="3" id="KW-0808">Transferase</keyword>
<name>A0ABT9H597_9SPHN</name>
<dbReference type="PANTHER" id="PTHR41533:SF2">
    <property type="entry name" value="BLR7131 PROTEIN"/>
    <property type="match status" value="1"/>
</dbReference>
<evidence type="ECO:0000259" key="9">
    <source>
        <dbReference type="PROSITE" id="PS52029"/>
    </source>
</evidence>
<evidence type="ECO:0000256" key="5">
    <source>
        <dbReference type="ARBA" id="ARBA00022984"/>
    </source>
</evidence>
<protein>
    <submittedName>
        <fullName evidence="10">L,D-transpeptidase family protein</fullName>
    </submittedName>
</protein>
<keyword evidence="4 7" id="KW-0133">Cell shape</keyword>
<keyword evidence="6 7" id="KW-0961">Cell wall biogenesis/degradation</keyword>
<feature type="active site" description="Proton donor/acceptor" evidence="7">
    <location>
        <position position="412"/>
    </location>
</feature>
<comment type="caution">
    <text evidence="10">The sequence shown here is derived from an EMBL/GenBank/DDBJ whole genome shotgun (WGS) entry which is preliminary data.</text>
</comment>
<dbReference type="InterPro" id="IPR045380">
    <property type="entry name" value="LD_TPept_scaffold_dom"/>
</dbReference>
<comment type="pathway">
    <text evidence="1 7">Cell wall biogenesis; peptidoglycan biosynthesis.</text>
</comment>
<evidence type="ECO:0000313" key="11">
    <source>
        <dbReference type="Proteomes" id="UP001235664"/>
    </source>
</evidence>
<dbReference type="RefSeq" id="WP_305928620.1">
    <property type="nucleotide sequence ID" value="NZ_JAVAIL010000001.1"/>
</dbReference>
<keyword evidence="5 7" id="KW-0573">Peptidoglycan synthesis</keyword>
<accession>A0ABT9H597</accession>
<evidence type="ECO:0000256" key="1">
    <source>
        <dbReference type="ARBA" id="ARBA00004752"/>
    </source>
</evidence>
<organism evidence="10 11">
    <name type="scientific">Qipengyuania benthica</name>
    <dbReference type="NCBI Taxonomy" id="3067651"/>
    <lineage>
        <taxon>Bacteria</taxon>
        <taxon>Pseudomonadati</taxon>
        <taxon>Pseudomonadota</taxon>
        <taxon>Alphaproteobacteria</taxon>
        <taxon>Sphingomonadales</taxon>
        <taxon>Erythrobacteraceae</taxon>
        <taxon>Qipengyuania</taxon>
    </lineage>
</organism>
<dbReference type="Proteomes" id="UP001235664">
    <property type="component" value="Unassembled WGS sequence"/>
</dbReference>
<dbReference type="PROSITE" id="PS51257">
    <property type="entry name" value="PROKAR_LIPOPROTEIN"/>
    <property type="match status" value="1"/>
</dbReference>
<dbReference type="Gene3D" id="1.10.101.10">
    <property type="entry name" value="PGBD-like superfamily/PGBD"/>
    <property type="match status" value="1"/>
</dbReference>
<dbReference type="InterPro" id="IPR005490">
    <property type="entry name" value="LD_TPept_cat_dom"/>
</dbReference>
<keyword evidence="11" id="KW-1185">Reference proteome</keyword>
<dbReference type="EMBL" id="JAVAIL010000001">
    <property type="protein sequence ID" value="MDP4538489.1"/>
    <property type="molecule type" value="Genomic_DNA"/>
</dbReference>
<dbReference type="Pfam" id="PF01471">
    <property type="entry name" value="PG_binding_1"/>
    <property type="match status" value="1"/>
</dbReference>
<evidence type="ECO:0000256" key="2">
    <source>
        <dbReference type="ARBA" id="ARBA00005992"/>
    </source>
</evidence>
<dbReference type="InterPro" id="IPR052905">
    <property type="entry name" value="LD-transpeptidase_YkuD-like"/>
</dbReference>
<dbReference type="InterPro" id="IPR038063">
    <property type="entry name" value="Transpep_catalytic_dom"/>
</dbReference>
<gene>
    <name evidence="10" type="ORF">Q9K01_02485</name>
</gene>
<dbReference type="InterPro" id="IPR036365">
    <property type="entry name" value="PGBD-like_sf"/>
</dbReference>
<dbReference type="Gene3D" id="2.40.440.10">
    <property type="entry name" value="L,D-transpeptidase catalytic domain-like"/>
    <property type="match status" value="1"/>
</dbReference>
<dbReference type="InterPro" id="IPR002477">
    <property type="entry name" value="Peptidoglycan-bd-like"/>
</dbReference>
<proteinExistence type="inferred from homology"/>
<sequence length="525" mass="57399">MNRNFALSSVAALALLSACGNAGEATTQANRSEAGSENRIEAAAMVEPQAVGEADLKVAVSDERVRQFYQNRNWAPAWTSATAPGLVEALRGAGRHGLDPGEFIASVEQASGPAAREAALTGAALELADALADGRANPNDLFTIYTLPRPNFDLVGGLSQAVTQGRAGEWIESLAPSDAEYRALSQAYLRYAKRAAGSEGSTIGSGELIREGDSDPRVQQIAQVLRSNGYLGQGEGRRDPGTQQRYNAELAHAVEEMQQDFGITSDGVVGPETLAVLNTGAEERSRLLAVNMERRRWLERNRPDTRVDVNIAAAALDYYLNGEHRDRRVVVVGQPGWETPQLASPIYRLVANPTWTVPKSIEEEEIQPRGPGYLRRNNMVRRDGWVVQLPGPENALGVVKFDMKNEHAIYLHDTAAEQLFDRNQRHLSHGCIRVENAPEFARMLAREAGVSGEFNQARASGEETFVDLPQNIPVRLLYHTAFVEPSGEVRFRTDPYGWDDRVAEALGYEPRQSPTLQTHISAVGP</sequence>
<dbReference type="PROSITE" id="PS52029">
    <property type="entry name" value="LD_TPASE"/>
    <property type="match status" value="1"/>
</dbReference>
<reference evidence="10 11" key="1">
    <citation type="submission" date="2023-08" db="EMBL/GenBank/DDBJ databases">
        <title>genomic of DY56.</title>
        <authorList>
            <person name="Wang Y."/>
        </authorList>
    </citation>
    <scope>NUCLEOTIDE SEQUENCE [LARGE SCALE GENOMIC DNA]</scope>
    <source>
        <strain evidence="10 11">DY56-A-20</strain>
    </source>
</reference>
<evidence type="ECO:0000256" key="4">
    <source>
        <dbReference type="ARBA" id="ARBA00022960"/>
    </source>
</evidence>
<feature type="chain" id="PRO_5045645350" evidence="8">
    <location>
        <begin position="23"/>
        <end position="525"/>
    </location>
</feature>
<feature type="domain" description="L,D-TPase catalytic" evidence="9">
    <location>
        <begin position="305"/>
        <end position="455"/>
    </location>
</feature>
<dbReference type="InterPro" id="IPR036366">
    <property type="entry name" value="PGBDSf"/>
</dbReference>
<dbReference type="SUPFAM" id="SSF141523">
    <property type="entry name" value="L,D-transpeptidase catalytic domain-like"/>
    <property type="match status" value="1"/>
</dbReference>
<dbReference type="PANTHER" id="PTHR41533">
    <property type="entry name" value="L,D-TRANSPEPTIDASE HI_1667-RELATED"/>
    <property type="match status" value="1"/>
</dbReference>
<evidence type="ECO:0000256" key="8">
    <source>
        <dbReference type="SAM" id="SignalP"/>
    </source>
</evidence>
<dbReference type="Pfam" id="PF20142">
    <property type="entry name" value="Scaffold"/>
    <property type="match status" value="1"/>
</dbReference>